<reference evidence="5" key="1">
    <citation type="journal article" date="2015" name="Nature">
        <title>Complex archaea that bridge the gap between prokaryotes and eukaryotes.</title>
        <authorList>
            <person name="Spang A."/>
            <person name="Saw J.H."/>
            <person name="Jorgensen S.L."/>
            <person name="Zaremba-Niedzwiedzka K."/>
            <person name="Martijn J."/>
            <person name="Lind A.E."/>
            <person name="van Eijk R."/>
            <person name="Schleper C."/>
            <person name="Guy L."/>
            <person name="Ettema T.J."/>
        </authorList>
    </citation>
    <scope>NUCLEOTIDE SEQUENCE</scope>
</reference>
<dbReference type="GO" id="GO:0045947">
    <property type="term" value="P:negative regulation of translational initiation"/>
    <property type="evidence" value="ECO:0007669"/>
    <property type="project" value="TreeGrafter"/>
</dbReference>
<dbReference type="AlphaFoldDB" id="A0A0F9JDU7"/>
<dbReference type="NCBIfam" id="NF002469">
    <property type="entry name" value="PRK01712.1"/>
    <property type="match status" value="1"/>
</dbReference>
<organism evidence="5">
    <name type="scientific">marine sediment metagenome</name>
    <dbReference type="NCBI Taxonomy" id="412755"/>
    <lineage>
        <taxon>unclassified sequences</taxon>
        <taxon>metagenomes</taxon>
        <taxon>ecological metagenomes</taxon>
    </lineage>
</organism>
<evidence type="ECO:0008006" key="6">
    <source>
        <dbReference type="Google" id="ProtNLM"/>
    </source>
</evidence>
<dbReference type="GO" id="GO:0006109">
    <property type="term" value="P:regulation of carbohydrate metabolic process"/>
    <property type="evidence" value="ECO:0007669"/>
    <property type="project" value="InterPro"/>
</dbReference>
<dbReference type="HAMAP" id="MF_00167">
    <property type="entry name" value="CsrA"/>
    <property type="match status" value="1"/>
</dbReference>
<dbReference type="PANTHER" id="PTHR34984">
    <property type="entry name" value="CARBON STORAGE REGULATOR"/>
    <property type="match status" value="1"/>
</dbReference>
<dbReference type="GO" id="GO:0005829">
    <property type="term" value="C:cytosol"/>
    <property type="evidence" value="ECO:0007669"/>
    <property type="project" value="TreeGrafter"/>
</dbReference>
<dbReference type="Gene3D" id="2.60.40.4380">
    <property type="entry name" value="Translational regulator CsrA"/>
    <property type="match status" value="1"/>
</dbReference>
<accession>A0A0F9JDU7</accession>
<evidence type="ECO:0000256" key="1">
    <source>
        <dbReference type="ARBA" id="ARBA00022490"/>
    </source>
</evidence>
<dbReference type="GO" id="GO:0048027">
    <property type="term" value="F:mRNA 5'-UTR binding"/>
    <property type="evidence" value="ECO:0007669"/>
    <property type="project" value="TreeGrafter"/>
</dbReference>
<keyword evidence="2" id="KW-0678">Repressor</keyword>
<dbReference type="EMBL" id="LAZR01016556">
    <property type="protein sequence ID" value="KKM04006.1"/>
    <property type="molecule type" value="Genomic_DNA"/>
</dbReference>
<evidence type="ECO:0000256" key="4">
    <source>
        <dbReference type="ARBA" id="ARBA00022884"/>
    </source>
</evidence>
<dbReference type="Pfam" id="PF02599">
    <property type="entry name" value="CsrA"/>
    <property type="match status" value="1"/>
</dbReference>
<dbReference type="InterPro" id="IPR003751">
    <property type="entry name" value="CsrA"/>
</dbReference>
<keyword evidence="4" id="KW-0694">RNA-binding</keyword>
<dbReference type="GO" id="GO:0006402">
    <property type="term" value="P:mRNA catabolic process"/>
    <property type="evidence" value="ECO:0007669"/>
    <property type="project" value="InterPro"/>
</dbReference>
<keyword evidence="1" id="KW-0963">Cytoplasm</keyword>
<dbReference type="InterPro" id="IPR036107">
    <property type="entry name" value="CsrA_sf"/>
</dbReference>
<proteinExistence type="inferred from homology"/>
<keyword evidence="3" id="KW-0810">Translation regulation</keyword>
<sequence length="90" mass="10376">MLVLQRTLEESIMIGDDIEIKIVDVRGDRVRLAITAPANVSIHRKEIWEAIQRQKKEREKKARRQNEVAGWQLLVTRSFEGFSAGSVRFG</sequence>
<dbReference type="NCBIfam" id="TIGR00202">
    <property type="entry name" value="csrA"/>
    <property type="match status" value="1"/>
</dbReference>
<comment type="caution">
    <text evidence="5">The sequence shown here is derived from an EMBL/GenBank/DDBJ whole genome shotgun (WGS) entry which is preliminary data.</text>
</comment>
<evidence type="ECO:0000256" key="2">
    <source>
        <dbReference type="ARBA" id="ARBA00022491"/>
    </source>
</evidence>
<evidence type="ECO:0000256" key="3">
    <source>
        <dbReference type="ARBA" id="ARBA00022845"/>
    </source>
</evidence>
<name>A0A0F9JDU7_9ZZZZ</name>
<gene>
    <name evidence="5" type="ORF">LCGC14_1768670</name>
</gene>
<dbReference type="SUPFAM" id="SSF117130">
    <property type="entry name" value="CsrA-like"/>
    <property type="match status" value="1"/>
</dbReference>
<dbReference type="PANTHER" id="PTHR34984:SF1">
    <property type="entry name" value="CARBON STORAGE REGULATOR"/>
    <property type="match status" value="1"/>
</dbReference>
<evidence type="ECO:0000313" key="5">
    <source>
        <dbReference type="EMBL" id="KKM04006.1"/>
    </source>
</evidence>
<dbReference type="FunFam" id="2.60.40.4380:FF:000002">
    <property type="entry name" value="Translational regulator CsrA"/>
    <property type="match status" value="1"/>
</dbReference>
<protein>
    <recommendedName>
        <fullName evidence="6">Carbon storage regulator</fullName>
    </recommendedName>
</protein>